<reference evidence="3 6" key="3">
    <citation type="submission" date="2022-12" db="EMBL/GenBank/DDBJ databases">
        <title>Chromosome-scale assembly of the Ensete ventricosum genome.</title>
        <authorList>
            <person name="Dussert Y."/>
            <person name="Stocks J."/>
            <person name="Wendawek A."/>
            <person name="Woldeyes F."/>
            <person name="Nichols R.A."/>
            <person name="Borrell J.S."/>
        </authorList>
    </citation>
    <scope>NUCLEOTIDE SEQUENCE [LARGE SCALE GENOMIC DNA]</scope>
    <source>
        <strain evidence="6">cv. Maze</strain>
        <strain evidence="3">MazeRef_0001</strain>
        <tissue evidence="3">Seeds</tissue>
    </source>
</reference>
<evidence type="ECO:0000256" key="1">
    <source>
        <dbReference type="SAM" id="MobiDB-lite"/>
    </source>
</evidence>
<evidence type="ECO:0000313" key="5">
    <source>
        <dbReference type="Proteomes" id="UP000287651"/>
    </source>
</evidence>
<proteinExistence type="predicted"/>
<name>A0A426XXJ4_ENSVE</name>
<dbReference type="Proteomes" id="UP001222027">
    <property type="component" value="Unassembled WGS sequence"/>
</dbReference>
<dbReference type="AlphaFoldDB" id="A0A426XXJ4"/>
<keyword evidence="2" id="KW-0732">Signal</keyword>
<keyword evidence="6" id="KW-1185">Reference proteome</keyword>
<reference evidence="4 5" key="1">
    <citation type="journal article" date="2014" name="Agronomy (Basel)">
        <title>A Draft Genome Sequence for Ensete ventricosum, the Drought-Tolerant Tree Against Hunger.</title>
        <authorList>
            <person name="Harrison J."/>
            <person name="Moore K.A."/>
            <person name="Paszkiewicz K."/>
            <person name="Jones T."/>
            <person name="Grant M."/>
            <person name="Ambacheew D."/>
            <person name="Muzemil S."/>
            <person name="Studholme D.J."/>
        </authorList>
    </citation>
    <scope>NUCLEOTIDE SEQUENCE [LARGE SCALE GENOMIC DNA]</scope>
</reference>
<sequence>MAGGAALFAVLVCAASLGHALGGRLGGPDRMLAKIPESPWLEASNKVAVHDVDDDTLNAYIPESPWMDVPKDTGNDYGENPRIPETPWSAASTAGFGENPRIPETPWRP</sequence>
<reference evidence="4" key="2">
    <citation type="submission" date="2018-09" db="EMBL/GenBank/DDBJ databases">
        <authorList>
            <person name="Harrison J."/>
            <person name="Moore K.A."/>
            <person name="Paszkiewicz K."/>
            <person name="Jones T."/>
            <person name="Grant M."/>
            <person name="Ambacheew D."/>
            <person name="Muzemil S."/>
            <person name="Studholme D."/>
        </authorList>
    </citation>
    <scope>NUCLEOTIDE SEQUENCE</scope>
</reference>
<evidence type="ECO:0000256" key="2">
    <source>
        <dbReference type="SAM" id="SignalP"/>
    </source>
</evidence>
<organism evidence="4 5">
    <name type="scientific">Ensete ventricosum</name>
    <name type="common">Abyssinian banana</name>
    <name type="synonym">Musa ensete</name>
    <dbReference type="NCBI Taxonomy" id="4639"/>
    <lineage>
        <taxon>Eukaryota</taxon>
        <taxon>Viridiplantae</taxon>
        <taxon>Streptophyta</taxon>
        <taxon>Embryophyta</taxon>
        <taxon>Tracheophyta</taxon>
        <taxon>Spermatophyta</taxon>
        <taxon>Magnoliopsida</taxon>
        <taxon>Liliopsida</taxon>
        <taxon>Zingiberales</taxon>
        <taxon>Musaceae</taxon>
        <taxon>Ensete</taxon>
    </lineage>
</organism>
<accession>A0A426XXJ4</accession>
<protein>
    <submittedName>
        <fullName evidence="4">Uncharacterized protein</fullName>
    </submittedName>
</protein>
<gene>
    <name evidence="4" type="ORF">B296_00026287</name>
    <name evidence="3" type="ORF">OPV22_000582</name>
</gene>
<dbReference type="EMBL" id="AMZH03016708">
    <property type="protein sequence ID" value="RRT44080.1"/>
    <property type="molecule type" value="Genomic_DNA"/>
</dbReference>
<feature type="signal peptide" evidence="2">
    <location>
        <begin position="1"/>
        <end position="22"/>
    </location>
</feature>
<dbReference type="Proteomes" id="UP000287651">
    <property type="component" value="Unassembled WGS sequence"/>
</dbReference>
<evidence type="ECO:0000313" key="3">
    <source>
        <dbReference type="EMBL" id="KAJ8510148.1"/>
    </source>
</evidence>
<evidence type="ECO:0000313" key="6">
    <source>
        <dbReference type="Proteomes" id="UP001222027"/>
    </source>
</evidence>
<evidence type="ECO:0000313" key="4">
    <source>
        <dbReference type="EMBL" id="RRT44080.1"/>
    </source>
</evidence>
<feature type="chain" id="PRO_5044603298" evidence="2">
    <location>
        <begin position="23"/>
        <end position="109"/>
    </location>
</feature>
<dbReference type="EMBL" id="JAQQAF010000001">
    <property type="protein sequence ID" value="KAJ8510148.1"/>
    <property type="molecule type" value="Genomic_DNA"/>
</dbReference>
<feature type="region of interest" description="Disordered" evidence="1">
    <location>
        <begin position="63"/>
        <end position="109"/>
    </location>
</feature>
<comment type="caution">
    <text evidence="4">The sequence shown here is derived from an EMBL/GenBank/DDBJ whole genome shotgun (WGS) entry which is preliminary data.</text>
</comment>